<feature type="region of interest" description="Disordered" evidence="5">
    <location>
        <begin position="730"/>
        <end position="760"/>
    </location>
</feature>
<evidence type="ECO:0000256" key="6">
    <source>
        <dbReference type="SAM" id="Phobius"/>
    </source>
</evidence>
<keyword evidence="6" id="KW-0472">Membrane</keyword>
<dbReference type="AlphaFoldDB" id="A0ABD3MCC2"/>
<feature type="compositionally biased region" description="Polar residues" evidence="5">
    <location>
        <begin position="408"/>
        <end position="431"/>
    </location>
</feature>
<feature type="region of interest" description="Disordered" evidence="5">
    <location>
        <begin position="71"/>
        <end position="103"/>
    </location>
</feature>
<evidence type="ECO:0000259" key="7">
    <source>
        <dbReference type="PROSITE" id="PS50089"/>
    </source>
</evidence>
<dbReference type="EMBL" id="JALLBG020000189">
    <property type="protein sequence ID" value="KAL3760289.1"/>
    <property type="molecule type" value="Genomic_DNA"/>
</dbReference>
<keyword evidence="1" id="KW-0479">Metal-binding</keyword>
<protein>
    <recommendedName>
        <fullName evidence="7">RING-type domain-containing protein</fullName>
    </recommendedName>
</protein>
<accession>A0ABD3MCC2</accession>
<evidence type="ECO:0000256" key="1">
    <source>
        <dbReference type="ARBA" id="ARBA00022723"/>
    </source>
</evidence>
<evidence type="ECO:0000256" key="4">
    <source>
        <dbReference type="PROSITE-ProRule" id="PRU00175"/>
    </source>
</evidence>
<gene>
    <name evidence="8" type="ORF">ACHAWU_006287</name>
</gene>
<evidence type="ECO:0000256" key="5">
    <source>
        <dbReference type="SAM" id="MobiDB-lite"/>
    </source>
</evidence>
<evidence type="ECO:0000313" key="8">
    <source>
        <dbReference type="EMBL" id="KAL3760289.1"/>
    </source>
</evidence>
<comment type="caution">
    <text evidence="8">The sequence shown here is derived from an EMBL/GenBank/DDBJ whole genome shotgun (WGS) entry which is preliminary data.</text>
</comment>
<dbReference type="Proteomes" id="UP001530293">
    <property type="component" value="Unassembled WGS sequence"/>
</dbReference>
<dbReference type="GO" id="GO:0008270">
    <property type="term" value="F:zinc ion binding"/>
    <property type="evidence" value="ECO:0007669"/>
    <property type="project" value="UniProtKB-KW"/>
</dbReference>
<keyword evidence="2 4" id="KW-0863">Zinc-finger</keyword>
<keyword evidence="6" id="KW-1133">Transmembrane helix</keyword>
<dbReference type="InterPro" id="IPR001841">
    <property type="entry name" value="Znf_RING"/>
</dbReference>
<keyword evidence="3" id="KW-0862">Zinc</keyword>
<dbReference type="PROSITE" id="PS50089">
    <property type="entry name" value="ZF_RING_2"/>
    <property type="match status" value="1"/>
</dbReference>
<feature type="region of interest" description="Disordered" evidence="5">
    <location>
        <begin position="484"/>
        <end position="503"/>
    </location>
</feature>
<evidence type="ECO:0000256" key="3">
    <source>
        <dbReference type="ARBA" id="ARBA00022833"/>
    </source>
</evidence>
<dbReference type="InterPro" id="IPR053238">
    <property type="entry name" value="RING-H2_zinc_finger"/>
</dbReference>
<proteinExistence type="predicted"/>
<dbReference type="SUPFAM" id="SSF57850">
    <property type="entry name" value="RING/U-box"/>
    <property type="match status" value="1"/>
</dbReference>
<dbReference type="CDD" id="cd16454">
    <property type="entry name" value="RING-H2_PA-TM-RING"/>
    <property type="match status" value="1"/>
</dbReference>
<dbReference type="Pfam" id="PF13639">
    <property type="entry name" value="zf-RING_2"/>
    <property type="match status" value="1"/>
</dbReference>
<organism evidence="8 9">
    <name type="scientific">Discostella pseudostelligera</name>
    <dbReference type="NCBI Taxonomy" id="259834"/>
    <lineage>
        <taxon>Eukaryota</taxon>
        <taxon>Sar</taxon>
        <taxon>Stramenopiles</taxon>
        <taxon>Ochrophyta</taxon>
        <taxon>Bacillariophyta</taxon>
        <taxon>Coscinodiscophyceae</taxon>
        <taxon>Thalassiosirophycidae</taxon>
        <taxon>Stephanodiscales</taxon>
        <taxon>Stephanodiscaceae</taxon>
        <taxon>Discostella</taxon>
    </lineage>
</organism>
<dbReference type="PANTHER" id="PTHR14155">
    <property type="entry name" value="RING FINGER DOMAIN-CONTAINING"/>
    <property type="match status" value="1"/>
</dbReference>
<dbReference type="PANTHER" id="PTHR14155:SF627">
    <property type="entry name" value="OS06G0192800 PROTEIN"/>
    <property type="match status" value="1"/>
</dbReference>
<feature type="region of interest" description="Disordered" evidence="5">
    <location>
        <begin position="772"/>
        <end position="796"/>
    </location>
</feature>
<feature type="region of interest" description="Disordered" evidence="5">
    <location>
        <begin position="1"/>
        <end position="20"/>
    </location>
</feature>
<feature type="transmembrane region" description="Helical" evidence="6">
    <location>
        <begin position="112"/>
        <end position="135"/>
    </location>
</feature>
<evidence type="ECO:0000256" key="2">
    <source>
        <dbReference type="ARBA" id="ARBA00022771"/>
    </source>
</evidence>
<feature type="compositionally biased region" description="Basic and acidic residues" evidence="5">
    <location>
        <begin position="195"/>
        <end position="206"/>
    </location>
</feature>
<feature type="compositionally biased region" description="Low complexity" evidence="5">
    <location>
        <begin position="87"/>
        <end position="102"/>
    </location>
</feature>
<feature type="compositionally biased region" description="Low complexity" evidence="5">
    <location>
        <begin position="781"/>
        <end position="793"/>
    </location>
</feature>
<evidence type="ECO:0000313" key="9">
    <source>
        <dbReference type="Proteomes" id="UP001530293"/>
    </source>
</evidence>
<name>A0ABD3MCC2_9STRA</name>
<feature type="region of interest" description="Disordered" evidence="5">
    <location>
        <begin position="392"/>
        <end position="431"/>
    </location>
</feature>
<keyword evidence="9" id="KW-1185">Reference proteome</keyword>
<feature type="region of interest" description="Disordered" evidence="5">
    <location>
        <begin position="192"/>
        <end position="220"/>
    </location>
</feature>
<sequence length="885" mass="97318">MMNEITTIDPNRPSSTPLETNEIQNDDIISSGNSGADVSHHLHDILSPHSSIGQRRGGIRGHMNIDVSRATQNVVQPQPPLSQGGNTTATSTSPPPMSSTDTMVVESPSSNFVVSIVCFLIIAPCFIALILQLMYTCHQRKRARRERQLLAVSTNPTSRMLILSEILKNDCRPVTKDQASSKKNRVLVKKYRKKTPSERLTGRSTDEMETDESEQRHQHHDKEGIVVITESSQDIIDYVRNSNSWDVENPLNDVICRDERGTDVSGSDVKPTIVYLSEDVKHRFNSYEESTLELDNVSTLEEEDETAAEEYCAHEADEEEGMMGGIVTGHSTAQLIERMPVNTSGKTTIDREVGKDDEINRNVNTNTEESVIDEVNSAITADQMENIGKRKVSHDALQSTETKDSPTLEFQSSDIALTPSNYSPTDSSAQLLPSENIHKGASLMEESSGDAPNIPLLNIFVTTPTKYPARRAPTPESMLMESNAMQKSSGVRDMPDLSDDDDDSNCRGDLNSTHEMGSIFRKGQCHEGGGDDTAAVGGRSEIYACGSSDTEVASNIDGLKDEQLDSFVVEPHRSAPSPFHVGNSSDWDIPLEKVESYKSAADYSLSSNVSYFSYEDVSIASDELDTCAICLCPYEEGDVRIFSKRCPHAFHKECILEWLVKSQNCPCCRIDIVTKSEIDEISASLIGTKRLAEAMAVSEMQEAPPFSVRRSRLARQLMARARAAQRLRNPGSIGHNNIVPSSSPSMRPPTSPLTPRTNNVAHSRDRFLLATTGFLSPPSPSNNSSQPRIINPSRSSDAIMNPHEAHQSSAIGDGEDGGVGASIHTSNAGSLFTTSVVNQSMFHDHWIRQRQVPPPPMNLSLSPATPHPYWRQSQTQHSPSDIFRV</sequence>
<feature type="compositionally biased region" description="Polar residues" evidence="5">
    <location>
        <begin position="71"/>
        <end position="86"/>
    </location>
</feature>
<dbReference type="Gene3D" id="3.30.40.10">
    <property type="entry name" value="Zinc/RING finger domain, C3HC4 (zinc finger)"/>
    <property type="match status" value="1"/>
</dbReference>
<reference evidence="8 9" key="1">
    <citation type="submission" date="2024-10" db="EMBL/GenBank/DDBJ databases">
        <title>Updated reference genomes for cyclostephanoid diatoms.</title>
        <authorList>
            <person name="Roberts W.R."/>
            <person name="Alverson A.J."/>
        </authorList>
    </citation>
    <scope>NUCLEOTIDE SEQUENCE [LARGE SCALE GENOMIC DNA]</scope>
    <source>
        <strain evidence="8 9">AJA232-27</strain>
    </source>
</reference>
<keyword evidence="6" id="KW-0812">Transmembrane</keyword>
<feature type="region of interest" description="Disordered" evidence="5">
    <location>
        <begin position="851"/>
        <end position="885"/>
    </location>
</feature>
<dbReference type="InterPro" id="IPR013083">
    <property type="entry name" value="Znf_RING/FYVE/PHD"/>
</dbReference>
<feature type="domain" description="RING-type" evidence="7">
    <location>
        <begin position="627"/>
        <end position="669"/>
    </location>
</feature>